<dbReference type="SUPFAM" id="SSF48498">
    <property type="entry name" value="Tetracyclin repressor-like, C-terminal domain"/>
    <property type="match status" value="1"/>
</dbReference>
<evidence type="ECO:0000313" key="4">
    <source>
        <dbReference type="EMBL" id="KSU88352.1"/>
    </source>
</evidence>
<dbReference type="InterPro" id="IPR009057">
    <property type="entry name" value="Homeodomain-like_sf"/>
</dbReference>
<keyword evidence="2" id="KW-0804">Transcription</keyword>
<sequence length="199" mass="22345">MTPRPGLDLDTILQATTKMADTQGIDEVTLASLAKTLNIRPPSLYNHINGLPALRKKLAVYGYEQLHKVLLRATVGRSKDNAVRALGEAYMFFVRNHPGLYEAMLRSPDPEDLELRSIQNETVDTVIQVLNEYDLGEDQTIHATRGLRSILHGFASLEQKRGFGLPLDLDISFHTLIDIFLTGIDAIKQESKKSEYLRD</sequence>
<gene>
    <name evidence="4" type="ORF">AS180_07900</name>
</gene>
<accession>A0A0V8JP26</accession>
<evidence type="ECO:0000256" key="2">
    <source>
        <dbReference type="ARBA" id="ARBA00023163"/>
    </source>
</evidence>
<evidence type="ECO:0000259" key="3">
    <source>
        <dbReference type="Pfam" id="PF13305"/>
    </source>
</evidence>
<organism evidence="4 5">
    <name type="scientific">Priestia veravalensis</name>
    <dbReference type="NCBI Taxonomy" id="1414648"/>
    <lineage>
        <taxon>Bacteria</taxon>
        <taxon>Bacillati</taxon>
        <taxon>Bacillota</taxon>
        <taxon>Bacilli</taxon>
        <taxon>Bacillales</taxon>
        <taxon>Bacillaceae</taxon>
        <taxon>Priestia</taxon>
    </lineage>
</organism>
<dbReference type="Proteomes" id="UP000053681">
    <property type="component" value="Unassembled WGS sequence"/>
</dbReference>
<dbReference type="InterPro" id="IPR036271">
    <property type="entry name" value="Tet_transcr_reg_TetR-rel_C_sf"/>
</dbReference>
<dbReference type="EMBL" id="LNQP01000024">
    <property type="protein sequence ID" value="KSU88352.1"/>
    <property type="molecule type" value="Genomic_DNA"/>
</dbReference>
<reference evidence="4 5" key="1">
    <citation type="submission" date="2015-11" db="EMBL/GenBank/DDBJ databases">
        <title>Bacillus caseinolyticus sp nov.</title>
        <authorList>
            <person name="Dastager S.G."/>
            <person name="Mawlankar R."/>
        </authorList>
    </citation>
    <scope>NUCLEOTIDE SEQUENCE [LARGE SCALE GENOMIC DNA]</scope>
    <source>
        <strain evidence="4 5">SGD-V-76</strain>
    </source>
</reference>
<evidence type="ECO:0000256" key="1">
    <source>
        <dbReference type="ARBA" id="ARBA00023015"/>
    </source>
</evidence>
<keyword evidence="1" id="KW-0805">Transcription regulation</keyword>
<dbReference type="InterPro" id="IPR025996">
    <property type="entry name" value="MT1864/Rv1816-like_C"/>
</dbReference>
<name>A0A0V8JP26_9BACI</name>
<comment type="caution">
    <text evidence="4">The sequence shown here is derived from an EMBL/GenBank/DDBJ whole genome shotgun (WGS) entry which is preliminary data.</text>
</comment>
<dbReference type="Gene3D" id="1.10.10.60">
    <property type="entry name" value="Homeodomain-like"/>
    <property type="match status" value="1"/>
</dbReference>
<dbReference type="AlphaFoldDB" id="A0A0V8JP26"/>
<dbReference type="RefSeq" id="WP_061786596.1">
    <property type="nucleotide sequence ID" value="NZ_KQ758640.1"/>
</dbReference>
<dbReference type="Gene3D" id="1.10.357.10">
    <property type="entry name" value="Tetracycline Repressor, domain 2"/>
    <property type="match status" value="1"/>
</dbReference>
<keyword evidence="5" id="KW-1185">Reference proteome</keyword>
<feature type="domain" description="HTH-type transcriptional regulator MT1864/Rv1816-like C-terminal" evidence="3">
    <location>
        <begin position="83"/>
        <end position="179"/>
    </location>
</feature>
<proteinExistence type="predicted"/>
<evidence type="ECO:0000313" key="5">
    <source>
        <dbReference type="Proteomes" id="UP000053681"/>
    </source>
</evidence>
<dbReference type="SUPFAM" id="SSF46689">
    <property type="entry name" value="Homeodomain-like"/>
    <property type="match status" value="1"/>
</dbReference>
<protein>
    <submittedName>
        <fullName evidence="4">TetR family transcriptional regulator</fullName>
    </submittedName>
</protein>
<dbReference type="Pfam" id="PF13305">
    <property type="entry name" value="TetR_C_33"/>
    <property type="match status" value="1"/>
</dbReference>